<evidence type="ECO:0000313" key="3">
    <source>
        <dbReference type="Proteomes" id="UP001303407"/>
    </source>
</evidence>
<keyword evidence="1" id="KW-1133">Transmembrane helix</keyword>
<name>A0ABY9Y243_9FLAO</name>
<protein>
    <recommendedName>
        <fullName evidence="4">DUF998 domain-containing protein</fullName>
    </recommendedName>
</protein>
<organism evidence="2 3">
    <name type="scientific">Thalassobellus suaedae</name>
    <dbReference type="NCBI Taxonomy" id="3074124"/>
    <lineage>
        <taxon>Bacteria</taxon>
        <taxon>Pseudomonadati</taxon>
        <taxon>Bacteroidota</taxon>
        <taxon>Flavobacteriia</taxon>
        <taxon>Flavobacteriales</taxon>
        <taxon>Flavobacteriaceae</taxon>
        <taxon>Thalassobellus</taxon>
    </lineage>
</organism>
<feature type="transmembrane region" description="Helical" evidence="1">
    <location>
        <begin position="73"/>
        <end position="92"/>
    </location>
</feature>
<reference evidence="2 3" key="1">
    <citation type="submission" date="2023-09" db="EMBL/GenBank/DDBJ databases">
        <title>Thalassobella suaedae gen. nov., sp. nov., a marine bacterium of the family Flavobacteriaceae isolated from a halophyte Suaeda japonica.</title>
        <authorList>
            <person name="Lee S.Y."/>
            <person name="Hwang C.Y."/>
        </authorList>
    </citation>
    <scope>NUCLEOTIDE SEQUENCE [LARGE SCALE GENOMIC DNA]</scope>
    <source>
        <strain evidence="2 3">HL-DH10</strain>
    </source>
</reference>
<accession>A0ABY9Y243</accession>
<feature type="transmembrane region" description="Helical" evidence="1">
    <location>
        <begin position="184"/>
        <end position="205"/>
    </location>
</feature>
<proteinExistence type="predicted"/>
<keyword evidence="1" id="KW-0812">Transmembrane</keyword>
<evidence type="ECO:0000313" key="2">
    <source>
        <dbReference type="EMBL" id="WNH12296.1"/>
    </source>
</evidence>
<feature type="transmembrane region" description="Helical" evidence="1">
    <location>
        <begin position="12"/>
        <end position="34"/>
    </location>
</feature>
<evidence type="ECO:0000256" key="1">
    <source>
        <dbReference type="SAM" id="Phobius"/>
    </source>
</evidence>
<feature type="transmembrane region" description="Helical" evidence="1">
    <location>
        <begin position="104"/>
        <end position="121"/>
    </location>
</feature>
<evidence type="ECO:0008006" key="4">
    <source>
        <dbReference type="Google" id="ProtNLM"/>
    </source>
</evidence>
<keyword evidence="3" id="KW-1185">Reference proteome</keyword>
<dbReference type="RefSeq" id="WP_415862277.1">
    <property type="nucleotide sequence ID" value="NZ_CP134536.1"/>
</dbReference>
<feature type="transmembrane region" description="Helical" evidence="1">
    <location>
        <begin position="127"/>
        <end position="145"/>
    </location>
</feature>
<sequence length="212" mass="24607">MTFFNNKMQRNFVWLPIVGMLVFVVFYVIAIMQYSGGSYVYPNQAGFNFKTNYLCDLLNVQTINGLQNTARTYARLALATLCFSLILLWIYLPKLFTVKSKAQKIMRTAGILAMTITLFLASDVHDIVLRIAGVFGTIALIIAIVELYIDRYTLLFVLGIICLILFLTNYYIYETELLLDTLPLIQKITFIFCIFWFMLLNRALYKKLHRRL</sequence>
<dbReference type="EMBL" id="CP134536">
    <property type="protein sequence ID" value="WNH12296.1"/>
    <property type="molecule type" value="Genomic_DNA"/>
</dbReference>
<feature type="transmembrane region" description="Helical" evidence="1">
    <location>
        <begin position="152"/>
        <end position="172"/>
    </location>
</feature>
<gene>
    <name evidence="2" type="ORF">RHP49_15565</name>
</gene>
<dbReference type="Proteomes" id="UP001303407">
    <property type="component" value="Chromosome"/>
</dbReference>
<keyword evidence="1" id="KW-0472">Membrane</keyword>